<dbReference type="EMBL" id="JAMTCP010000009">
    <property type="protein sequence ID" value="MCP2258548.1"/>
    <property type="molecule type" value="Genomic_DNA"/>
</dbReference>
<evidence type="ECO:0000313" key="2">
    <source>
        <dbReference type="EMBL" id="MCP2258548.1"/>
    </source>
</evidence>
<comment type="caution">
    <text evidence="2">The sequence shown here is derived from an EMBL/GenBank/DDBJ whole genome shotgun (WGS) entry which is preliminary data.</text>
</comment>
<accession>A0ABT1HSU0</accession>
<reference evidence="2 3" key="1">
    <citation type="submission" date="2022-06" db="EMBL/GenBank/DDBJ databases">
        <title>Genomic Encyclopedia of Archaeal and Bacterial Type Strains, Phase II (KMG-II): from individual species to whole genera.</title>
        <authorList>
            <person name="Goeker M."/>
        </authorList>
    </citation>
    <scope>NUCLEOTIDE SEQUENCE [LARGE SCALE GENOMIC DNA]</scope>
    <source>
        <strain evidence="2 3">DSM 40477</strain>
    </source>
</reference>
<proteinExistence type="predicted"/>
<dbReference type="Proteomes" id="UP001205311">
    <property type="component" value="Unassembled WGS sequence"/>
</dbReference>
<sequence length="121" mass="13408">MLGPKLGRGHQTRVPGGGHLCPHTAIDDHPRLAHTETPSDEQAATNAAFPRRAQAWFSTHGITIHRALRDEEAHHPPYPSEAGRHHALTVFLDWHDFHRPHTGIDGQTRASHVTNLSGQHT</sequence>
<evidence type="ECO:0000313" key="3">
    <source>
        <dbReference type="Proteomes" id="UP001205311"/>
    </source>
</evidence>
<organism evidence="2 3">
    <name type="scientific">Streptoalloteichus tenebrarius (strain ATCC 17920 / DSM 40477 / JCM 4838 / CBS 697.72 / NBRC 16177 / NCIMB 11028 / NRRL B-12390 / A12253. 1 / ISP 5477)</name>
    <name type="common">Streptomyces tenebrarius</name>
    <dbReference type="NCBI Taxonomy" id="1933"/>
    <lineage>
        <taxon>Bacteria</taxon>
        <taxon>Bacillati</taxon>
        <taxon>Actinomycetota</taxon>
        <taxon>Actinomycetes</taxon>
        <taxon>Pseudonocardiales</taxon>
        <taxon>Pseudonocardiaceae</taxon>
        <taxon>Streptoalloteichus</taxon>
    </lineage>
</organism>
<evidence type="ECO:0000256" key="1">
    <source>
        <dbReference type="SAM" id="MobiDB-lite"/>
    </source>
</evidence>
<evidence type="ECO:0008006" key="4">
    <source>
        <dbReference type="Google" id="ProtNLM"/>
    </source>
</evidence>
<gene>
    <name evidence="2" type="ORF">LX15_002246</name>
</gene>
<feature type="region of interest" description="Disordered" evidence="1">
    <location>
        <begin position="1"/>
        <end position="42"/>
    </location>
</feature>
<feature type="compositionally biased region" description="Basic and acidic residues" evidence="1">
    <location>
        <begin position="25"/>
        <end position="34"/>
    </location>
</feature>
<keyword evidence="3" id="KW-1185">Reference proteome</keyword>
<protein>
    <recommendedName>
        <fullName evidence="4">Transposase</fullName>
    </recommendedName>
</protein>
<name>A0ABT1HSU0_STRSD</name>